<dbReference type="AlphaFoldDB" id="A0A7Z8JXM2"/>
<gene>
    <name evidence="13" type="primary">cydC</name>
    <name evidence="13" type="ORF">FA014_14655</name>
</gene>
<dbReference type="PROSITE" id="PS50893">
    <property type="entry name" value="ABC_TRANSPORTER_2"/>
    <property type="match status" value="1"/>
</dbReference>
<dbReference type="RefSeq" id="WP_154730394.1">
    <property type="nucleotide sequence ID" value="NZ_SZYE01000141.1"/>
</dbReference>
<feature type="transmembrane region" description="Helical" evidence="10">
    <location>
        <begin position="271"/>
        <end position="289"/>
    </location>
</feature>
<name>A0A7Z8JXM2_9CELL</name>
<feature type="transmembrane region" description="Helical" evidence="10">
    <location>
        <begin position="179"/>
        <end position="199"/>
    </location>
</feature>
<evidence type="ECO:0000256" key="10">
    <source>
        <dbReference type="SAM" id="Phobius"/>
    </source>
</evidence>
<evidence type="ECO:0000256" key="7">
    <source>
        <dbReference type="ARBA" id="ARBA00022989"/>
    </source>
</evidence>
<dbReference type="GO" id="GO:0140359">
    <property type="term" value="F:ABC-type transporter activity"/>
    <property type="evidence" value="ECO:0007669"/>
    <property type="project" value="InterPro"/>
</dbReference>
<protein>
    <submittedName>
        <fullName evidence="13">Thiol reductant ABC exporter subunit CydC</fullName>
    </submittedName>
</protein>
<feature type="transmembrane region" description="Helical" evidence="10">
    <location>
        <begin position="149"/>
        <end position="173"/>
    </location>
</feature>
<keyword evidence="7 10" id="KW-1133">Transmembrane helix</keyword>
<dbReference type="Pfam" id="PF00005">
    <property type="entry name" value="ABC_tran"/>
    <property type="match status" value="1"/>
</dbReference>
<dbReference type="InterPro" id="IPR003439">
    <property type="entry name" value="ABC_transporter-like_ATP-bd"/>
</dbReference>
<evidence type="ECO:0000256" key="2">
    <source>
        <dbReference type="ARBA" id="ARBA00022448"/>
    </source>
</evidence>
<comment type="similarity">
    <text evidence="9">Belongs to the ABC transporter superfamily. Lipid exporter (TC 3.A.1.106) family.</text>
</comment>
<dbReference type="NCBIfam" id="TIGR02868">
    <property type="entry name" value="CydC"/>
    <property type="match status" value="1"/>
</dbReference>
<dbReference type="Pfam" id="PF00664">
    <property type="entry name" value="ABC_membrane"/>
    <property type="match status" value="1"/>
</dbReference>
<dbReference type="PROSITE" id="PS00211">
    <property type="entry name" value="ABC_TRANSPORTER_1"/>
    <property type="match status" value="1"/>
</dbReference>
<dbReference type="PANTHER" id="PTHR24221:SF654">
    <property type="entry name" value="ATP-BINDING CASSETTE SUB-FAMILY B MEMBER 6"/>
    <property type="match status" value="1"/>
</dbReference>
<organism evidence="13 14">
    <name type="scientific">Cellulomonas hominis</name>
    <dbReference type="NCBI Taxonomy" id="156981"/>
    <lineage>
        <taxon>Bacteria</taxon>
        <taxon>Bacillati</taxon>
        <taxon>Actinomycetota</taxon>
        <taxon>Actinomycetes</taxon>
        <taxon>Micrococcales</taxon>
        <taxon>Cellulomonadaceae</taxon>
        <taxon>Cellulomonas</taxon>
    </lineage>
</organism>
<dbReference type="SUPFAM" id="SSF52540">
    <property type="entry name" value="P-loop containing nucleoside triphosphate hydrolases"/>
    <property type="match status" value="1"/>
</dbReference>
<dbReference type="InterPro" id="IPR011527">
    <property type="entry name" value="ABC1_TM_dom"/>
</dbReference>
<dbReference type="InterPro" id="IPR017871">
    <property type="entry name" value="ABC_transporter-like_CS"/>
</dbReference>
<keyword evidence="6" id="KW-0067">ATP-binding</keyword>
<dbReference type="GO" id="GO:0034775">
    <property type="term" value="P:glutathione transmembrane transport"/>
    <property type="evidence" value="ECO:0007669"/>
    <property type="project" value="InterPro"/>
</dbReference>
<sequence>MSAATSAAPAAGTAAADVPLSRAAISRRLIRFGRPVLPPLAASLVCRVLGQLLGIALLGVSAWGVARVAEDPSAPIAPVVWTLVVLSLVKGVLRYLEQFTGHAVAFRALAMLRVDFYDRLAPQAPAGVLSRRTGDLVNRATKDVDRVEVFFAHTLVPAVSAVVVPLVVLVVLATGYDPVLALVLLPFLVLVGAVVPGWGRTPSAVAATRVRAARGRLAQLVTESLQGVREVLAFGAAGRRRSEARAVAADVDAGLAGLATWTARRRAANSVLMVGAVVTVALVGAARVGSGALGWPAYAVAVVLALAVFTPVLAVEDVAPDLEQAFAAARRIWRITDAAPATTSPAHPVRLPDGPLDIRFEGVAFTYPAPDLDPDDPAAAALRSVERRPVLTGLDLHVPAGSTTAVVGSSGSGKSTLVNLLTRAWDPDAGRVLLGGVDVRDVSLEDLRRHVAVVGQSTYLFNDTLASNLRLAAPDATDAELEAACRRAALHDAVVAMPDGYETRVGEMGERLSGGQRQRVAIARALLLDAPVLVLDEATSQLDVATEAEIQDALVEAARGRTVLVIAHRPGAVRTADRVLRIDDLAGR</sequence>
<proteinExistence type="inferred from homology"/>
<evidence type="ECO:0000313" key="14">
    <source>
        <dbReference type="Proteomes" id="UP000308121"/>
    </source>
</evidence>
<dbReference type="PANTHER" id="PTHR24221">
    <property type="entry name" value="ATP-BINDING CASSETTE SUB-FAMILY B"/>
    <property type="match status" value="1"/>
</dbReference>
<feature type="domain" description="ABC transporter" evidence="11">
    <location>
        <begin position="358"/>
        <end position="585"/>
    </location>
</feature>
<accession>A0A7Z8JXM2</accession>
<dbReference type="PROSITE" id="PS50929">
    <property type="entry name" value="ABC_TM1F"/>
    <property type="match status" value="1"/>
</dbReference>
<evidence type="ECO:0000259" key="11">
    <source>
        <dbReference type="PROSITE" id="PS50893"/>
    </source>
</evidence>
<dbReference type="Gene3D" id="1.20.1560.10">
    <property type="entry name" value="ABC transporter type 1, transmembrane domain"/>
    <property type="match status" value="1"/>
</dbReference>
<dbReference type="InterPro" id="IPR036640">
    <property type="entry name" value="ABC1_TM_sf"/>
</dbReference>
<evidence type="ECO:0000256" key="1">
    <source>
        <dbReference type="ARBA" id="ARBA00004651"/>
    </source>
</evidence>
<dbReference type="GO" id="GO:0045454">
    <property type="term" value="P:cell redox homeostasis"/>
    <property type="evidence" value="ECO:0007669"/>
    <property type="project" value="InterPro"/>
</dbReference>
<dbReference type="Gene3D" id="3.40.50.300">
    <property type="entry name" value="P-loop containing nucleotide triphosphate hydrolases"/>
    <property type="match status" value="1"/>
</dbReference>
<dbReference type="SMART" id="SM00382">
    <property type="entry name" value="AAA"/>
    <property type="match status" value="1"/>
</dbReference>
<dbReference type="InterPro" id="IPR014223">
    <property type="entry name" value="ABC_CydC/D"/>
</dbReference>
<keyword evidence="5" id="KW-0547">Nucleotide-binding</keyword>
<feature type="domain" description="ABC transmembrane type-1" evidence="12">
    <location>
        <begin position="41"/>
        <end position="324"/>
    </location>
</feature>
<evidence type="ECO:0000256" key="6">
    <source>
        <dbReference type="ARBA" id="ARBA00022840"/>
    </source>
</evidence>
<evidence type="ECO:0000256" key="9">
    <source>
        <dbReference type="ARBA" id="ARBA00061644"/>
    </source>
</evidence>
<evidence type="ECO:0000256" key="5">
    <source>
        <dbReference type="ARBA" id="ARBA00022741"/>
    </source>
</evidence>
<dbReference type="SUPFAM" id="SSF90123">
    <property type="entry name" value="ABC transporter transmembrane region"/>
    <property type="match status" value="1"/>
</dbReference>
<feature type="transmembrane region" description="Helical" evidence="10">
    <location>
        <begin position="75"/>
        <end position="93"/>
    </location>
</feature>
<dbReference type="GO" id="GO:0016887">
    <property type="term" value="F:ATP hydrolysis activity"/>
    <property type="evidence" value="ECO:0007669"/>
    <property type="project" value="InterPro"/>
</dbReference>
<evidence type="ECO:0000256" key="4">
    <source>
        <dbReference type="ARBA" id="ARBA00022692"/>
    </source>
</evidence>
<evidence type="ECO:0000256" key="3">
    <source>
        <dbReference type="ARBA" id="ARBA00022475"/>
    </source>
</evidence>
<dbReference type="InterPro" id="IPR003593">
    <property type="entry name" value="AAA+_ATPase"/>
</dbReference>
<dbReference type="Proteomes" id="UP000308121">
    <property type="component" value="Unassembled WGS sequence"/>
</dbReference>
<dbReference type="GO" id="GO:0005886">
    <property type="term" value="C:plasma membrane"/>
    <property type="evidence" value="ECO:0007669"/>
    <property type="project" value="UniProtKB-SubCell"/>
</dbReference>
<keyword evidence="4 10" id="KW-0812">Transmembrane</keyword>
<dbReference type="InterPro" id="IPR039421">
    <property type="entry name" value="Type_1_exporter"/>
</dbReference>
<dbReference type="FunFam" id="3.40.50.300:FF:000299">
    <property type="entry name" value="ABC transporter ATP-binding protein/permease"/>
    <property type="match status" value="1"/>
</dbReference>
<comment type="caution">
    <text evidence="13">The sequence shown here is derived from an EMBL/GenBank/DDBJ whole genome shotgun (WGS) entry which is preliminary data.</text>
</comment>
<evidence type="ECO:0000259" key="12">
    <source>
        <dbReference type="PROSITE" id="PS50929"/>
    </source>
</evidence>
<reference evidence="13 14" key="1">
    <citation type="submission" date="2019-05" db="EMBL/GenBank/DDBJ databases">
        <title>Genome sequence of Cellulomonas hominis strain CS1.</title>
        <authorList>
            <person name="Belmont J."/>
            <person name="Maclea K.S."/>
        </authorList>
    </citation>
    <scope>NUCLEOTIDE SEQUENCE [LARGE SCALE GENOMIC DNA]</scope>
    <source>
        <strain evidence="13 14">CS1</strain>
    </source>
</reference>
<keyword evidence="8 10" id="KW-0472">Membrane</keyword>
<evidence type="ECO:0000313" key="13">
    <source>
        <dbReference type="EMBL" id="TKR22780.1"/>
    </source>
</evidence>
<evidence type="ECO:0000256" key="8">
    <source>
        <dbReference type="ARBA" id="ARBA00023136"/>
    </source>
</evidence>
<feature type="transmembrane region" description="Helical" evidence="10">
    <location>
        <begin position="295"/>
        <end position="315"/>
    </location>
</feature>
<dbReference type="OrthoDB" id="9762778at2"/>
<keyword evidence="2" id="KW-0813">Transport</keyword>
<comment type="subcellular location">
    <subcellularLocation>
        <location evidence="1">Cell membrane</location>
        <topology evidence="1">Multi-pass membrane protein</topology>
    </subcellularLocation>
</comment>
<keyword evidence="3" id="KW-1003">Cell membrane</keyword>
<dbReference type="InterPro" id="IPR027417">
    <property type="entry name" value="P-loop_NTPase"/>
</dbReference>
<dbReference type="GO" id="GO:0005524">
    <property type="term" value="F:ATP binding"/>
    <property type="evidence" value="ECO:0007669"/>
    <property type="project" value="UniProtKB-KW"/>
</dbReference>
<dbReference type="EMBL" id="SZYE01000141">
    <property type="protein sequence ID" value="TKR22780.1"/>
    <property type="molecule type" value="Genomic_DNA"/>
</dbReference>
<feature type="transmembrane region" description="Helical" evidence="10">
    <location>
        <begin position="36"/>
        <end position="63"/>
    </location>
</feature>